<dbReference type="EMBL" id="JAPDMQ010001503">
    <property type="protein sequence ID" value="KAK0517959.1"/>
    <property type="molecule type" value="Genomic_DNA"/>
</dbReference>
<comment type="caution">
    <text evidence="2">The sequence shown here is derived from an EMBL/GenBank/DDBJ whole genome shotgun (WGS) entry which is preliminary data.</text>
</comment>
<accession>A0AAN6G4H6</accession>
<evidence type="ECO:0000313" key="2">
    <source>
        <dbReference type="EMBL" id="KAK0517959.1"/>
    </source>
</evidence>
<gene>
    <name evidence="2" type="ORF">OC842_007945</name>
</gene>
<dbReference type="AlphaFoldDB" id="A0AAN6G4H6"/>
<sequence>MSTPGTPRTASDAAAPDHASAEILGQAGLIFLPEVRAIVCQGCKVALGTKTAKRHLEQAHPSISSETLHRLPQLFRTLNAADPAKLPIPAAISSPNPYLAIAHDAWFCPSHNEIFVGASTRDRHTANSHAGVAPAYSRPRAVQRWTSKTPAWEVLDPSPPASLSGSGPSSSPTVVAAADRRRGPATSIAALVTAKRLQLGRGPTSIAHPAPSSPTPSSGWVKMTQFAMLLQGNDLGELVKLRSLVSNSGKASGKGTGDLPLDASIFHLGADVLRSALQVFGRETLR</sequence>
<feature type="non-terminal residue" evidence="2">
    <location>
        <position position="286"/>
    </location>
</feature>
<organism evidence="2 3">
    <name type="scientific">Tilletia horrida</name>
    <dbReference type="NCBI Taxonomy" id="155126"/>
    <lineage>
        <taxon>Eukaryota</taxon>
        <taxon>Fungi</taxon>
        <taxon>Dikarya</taxon>
        <taxon>Basidiomycota</taxon>
        <taxon>Ustilaginomycotina</taxon>
        <taxon>Exobasidiomycetes</taxon>
        <taxon>Tilletiales</taxon>
        <taxon>Tilletiaceae</taxon>
        <taxon>Tilletia</taxon>
    </lineage>
</organism>
<name>A0AAN6G4H6_9BASI</name>
<reference evidence="2" key="1">
    <citation type="journal article" date="2023" name="PhytoFront">
        <title>Draft Genome Resources of Seven Strains of Tilletia horrida, Causal Agent of Kernel Smut of Rice.</title>
        <authorList>
            <person name="Khanal S."/>
            <person name="Antony Babu S."/>
            <person name="Zhou X.G."/>
        </authorList>
    </citation>
    <scope>NUCLEOTIDE SEQUENCE</scope>
    <source>
        <strain evidence="2">TX3</strain>
    </source>
</reference>
<protein>
    <submittedName>
        <fullName evidence="2">Uncharacterized protein</fullName>
    </submittedName>
</protein>
<dbReference type="Proteomes" id="UP001176521">
    <property type="component" value="Unassembled WGS sequence"/>
</dbReference>
<proteinExistence type="predicted"/>
<feature type="compositionally biased region" description="Low complexity" evidence="1">
    <location>
        <begin position="161"/>
        <end position="172"/>
    </location>
</feature>
<evidence type="ECO:0000256" key="1">
    <source>
        <dbReference type="SAM" id="MobiDB-lite"/>
    </source>
</evidence>
<keyword evidence="3" id="KW-1185">Reference proteome</keyword>
<feature type="region of interest" description="Disordered" evidence="1">
    <location>
        <begin position="152"/>
        <end position="181"/>
    </location>
</feature>
<evidence type="ECO:0000313" key="3">
    <source>
        <dbReference type="Proteomes" id="UP001176521"/>
    </source>
</evidence>